<proteinExistence type="predicted"/>
<dbReference type="PANTHER" id="PTHR33626:SF2">
    <property type="match status" value="1"/>
</dbReference>
<accession>A0A816T9Z8</accession>
<protein>
    <submittedName>
        <fullName evidence="2">(rape) hypothetical protein</fullName>
    </submittedName>
</protein>
<dbReference type="Proteomes" id="UP001295469">
    <property type="component" value="Chromosome A05"/>
</dbReference>
<dbReference type="PANTHER" id="PTHR33626">
    <property type="entry name" value="ZGC:158463"/>
    <property type="match status" value="1"/>
</dbReference>
<evidence type="ECO:0000313" key="2">
    <source>
        <dbReference type="EMBL" id="CAF2098345.1"/>
    </source>
</evidence>
<dbReference type="EMBL" id="HG994359">
    <property type="protein sequence ID" value="CAF2098345.1"/>
    <property type="molecule type" value="Genomic_DNA"/>
</dbReference>
<name>A0A816T9Z8_BRANA</name>
<dbReference type="AlphaFoldDB" id="A0A816T9Z8"/>
<sequence>MAPPGEFLVSASHPLVLTTSLPFVHTARRSYPLNDPVNCSDRGDVGGSPSATSRENDLRTMKHHSRYAGFLLCLPIPWLCVHPCPRLQFWLDRTHSFRISPNPSTKSVKENATKQPAFANPEQSGLPIDSGRGPMRIKVVT</sequence>
<feature type="region of interest" description="Disordered" evidence="1">
    <location>
        <begin position="35"/>
        <end position="56"/>
    </location>
</feature>
<reference evidence="2" key="1">
    <citation type="submission" date="2021-01" db="EMBL/GenBank/DDBJ databases">
        <authorList>
            <consortium name="Genoscope - CEA"/>
            <person name="William W."/>
        </authorList>
    </citation>
    <scope>NUCLEOTIDE SEQUENCE</scope>
</reference>
<gene>
    <name evidence="2" type="ORF">DARMORV10_A05P22340.1</name>
</gene>
<evidence type="ECO:0000256" key="1">
    <source>
        <dbReference type="SAM" id="MobiDB-lite"/>
    </source>
</evidence>
<organism evidence="2">
    <name type="scientific">Brassica napus</name>
    <name type="common">Rape</name>
    <dbReference type="NCBI Taxonomy" id="3708"/>
    <lineage>
        <taxon>Eukaryota</taxon>
        <taxon>Viridiplantae</taxon>
        <taxon>Streptophyta</taxon>
        <taxon>Embryophyta</taxon>
        <taxon>Tracheophyta</taxon>
        <taxon>Spermatophyta</taxon>
        <taxon>Magnoliopsida</taxon>
        <taxon>eudicotyledons</taxon>
        <taxon>Gunneridae</taxon>
        <taxon>Pentapetalae</taxon>
        <taxon>rosids</taxon>
        <taxon>malvids</taxon>
        <taxon>Brassicales</taxon>
        <taxon>Brassicaceae</taxon>
        <taxon>Brassiceae</taxon>
        <taxon>Brassica</taxon>
    </lineage>
</organism>
<feature type="region of interest" description="Disordered" evidence="1">
    <location>
        <begin position="100"/>
        <end position="141"/>
    </location>
</feature>